<dbReference type="Proteomes" id="UP000198611">
    <property type="component" value="Unassembled WGS sequence"/>
</dbReference>
<dbReference type="Pfam" id="PF09413">
    <property type="entry name" value="DUF2007"/>
    <property type="match status" value="1"/>
</dbReference>
<evidence type="ECO:0000313" key="2">
    <source>
        <dbReference type="EMBL" id="SFD16287.1"/>
    </source>
</evidence>
<dbReference type="RefSeq" id="WP_093427610.1">
    <property type="nucleotide sequence ID" value="NZ_FOMJ01000002.1"/>
</dbReference>
<gene>
    <name evidence="2" type="ORF">SAMN05660831_00952</name>
</gene>
<protein>
    <submittedName>
        <fullName evidence="2">Putative signal transducing protein</fullName>
    </submittedName>
</protein>
<proteinExistence type="predicted"/>
<organism evidence="2 3">
    <name type="scientific">Thiohalospira halophila DSM 15071</name>
    <dbReference type="NCBI Taxonomy" id="1123397"/>
    <lineage>
        <taxon>Bacteria</taxon>
        <taxon>Pseudomonadati</taxon>
        <taxon>Pseudomonadota</taxon>
        <taxon>Gammaproteobacteria</taxon>
        <taxon>Thiohalospirales</taxon>
        <taxon>Thiohalospiraceae</taxon>
        <taxon>Thiohalospira</taxon>
    </lineage>
</organism>
<dbReference type="InterPro" id="IPR018551">
    <property type="entry name" value="DUF2007"/>
</dbReference>
<dbReference type="STRING" id="1123397.SAMN05660831_00952"/>
<reference evidence="2 3" key="1">
    <citation type="submission" date="2016-10" db="EMBL/GenBank/DDBJ databases">
        <authorList>
            <person name="de Groot N.N."/>
        </authorList>
    </citation>
    <scope>NUCLEOTIDE SEQUENCE [LARGE SCALE GENOMIC DNA]</scope>
    <source>
        <strain evidence="2 3">HL3</strain>
    </source>
</reference>
<feature type="domain" description="DUF2007" evidence="1">
    <location>
        <begin position="1"/>
        <end position="62"/>
    </location>
</feature>
<evidence type="ECO:0000313" key="3">
    <source>
        <dbReference type="Proteomes" id="UP000198611"/>
    </source>
</evidence>
<dbReference type="OrthoDB" id="9814654at2"/>
<evidence type="ECO:0000259" key="1">
    <source>
        <dbReference type="Pfam" id="PF09413"/>
    </source>
</evidence>
<sequence>MQAVHTDRDPIHAGWIAARLEAEGFGVTVRNYYLGGAAGELPPTEVWPEVWVLDDREAEAARARVAAYLAEPEPDEPDWICPNCGETVDGFLDRCWNCNTPHPEEGGAPP</sequence>
<name>A0A1I1Q2S6_9GAMM</name>
<dbReference type="AlphaFoldDB" id="A0A1I1Q2S6"/>
<accession>A0A1I1Q2S6</accession>
<keyword evidence="3" id="KW-1185">Reference proteome</keyword>
<dbReference type="EMBL" id="FOMJ01000002">
    <property type="protein sequence ID" value="SFD16287.1"/>
    <property type="molecule type" value="Genomic_DNA"/>
</dbReference>